<dbReference type="PROSITE" id="PS51160">
    <property type="entry name" value="ACYLPHOSPHATASE_3"/>
    <property type="match status" value="1"/>
</dbReference>
<feature type="domain" description="Acylphosphatase-like" evidence="6">
    <location>
        <begin position="6"/>
        <end position="92"/>
    </location>
</feature>
<gene>
    <name evidence="7" type="ORF">EOE48_14785</name>
</gene>
<comment type="caution">
    <text evidence="7">The sequence shown here is derived from an EMBL/GenBank/DDBJ whole genome shotgun (WGS) entry which is preliminary data.</text>
</comment>
<dbReference type="InterPro" id="IPR020456">
    <property type="entry name" value="Acylphosphatase"/>
</dbReference>
<comment type="catalytic activity">
    <reaction evidence="3 4">
        <text>an acyl phosphate + H2O = a carboxylate + phosphate + H(+)</text>
        <dbReference type="Rhea" id="RHEA:14965"/>
        <dbReference type="ChEBI" id="CHEBI:15377"/>
        <dbReference type="ChEBI" id="CHEBI:15378"/>
        <dbReference type="ChEBI" id="CHEBI:29067"/>
        <dbReference type="ChEBI" id="CHEBI:43474"/>
        <dbReference type="ChEBI" id="CHEBI:59918"/>
        <dbReference type="EC" id="3.6.1.7"/>
    </reaction>
</comment>
<dbReference type="Gene3D" id="3.30.70.100">
    <property type="match status" value="1"/>
</dbReference>
<organism evidence="7 8">
    <name type="scientific">Methylobacterium oryzihabitans</name>
    <dbReference type="NCBI Taxonomy" id="2499852"/>
    <lineage>
        <taxon>Bacteria</taxon>
        <taxon>Pseudomonadati</taxon>
        <taxon>Pseudomonadota</taxon>
        <taxon>Alphaproteobacteria</taxon>
        <taxon>Hyphomicrobiales</taxon>
        <taxon>Methylobacteriaceae</taxon>
        <taxon>Methylobacterium</taxon>
    </lineage>
</organism>
<dbReference type="GO" id="GO:0003998">
    <property type="term" value="F:acylphosphatase activity"/>
    <property type="evidence" value="ECO:0007669"/>
    <property type="project" value="UniProtKB-EC"/>
</dbReference>
<evidence type="ECO:0000313" key="7">
    <source>
        <dbReference type="EMBL" id="RVU17169.1"/>
    </source>
</evidence>
<dbReference type="InterPro" id="IPR001792">
    <property type="entry name" value="Acylphosphatase-like_dom"/>
</dbReference>
<dbReference type="OrthoDB" id="5295388at2"/>
<dbReference type="RefSeq" id="WP_127730389.1">
    <property type="nucleotide sequence ID" value="NZ_SACP01000013.1"/>
</dbReference>
<proteinExistence type="inferred from homology"/>
<evidence type="ECO:0000256" key="2">
    <source>
        <dbReference type="ARBA" id="ARBA00012150"/>
    </source>
</evidence>
<dbReference type="Proteomes" id="UP000286997">
    <property type="component" value="Unassembled WGS sequence"/>
</dbReference>
<sequence>MSAARTVAVTIRGRVQGVGYRAWMRDEARALGLHGHVRNRPDGGVAALVSGEPEAVGRLLAACRRGPPGARVEDVTEAPSTEVPAAGFEIRYA</sequence>
<evidence type="ECO:0000256" key="4">
    <source>
        <dbReference type="PROSITE-ProRule" id="PRU00520"/>
    </source>
</evidence>
<evidence type="ECO:0000256" key="3">
    <source>
        <dbReference type="ARBA" id="ARBA00047645"/>
    </source>
</evidence>
<accession>A0A437P4H0</accession>
<evidence type="ECO:0000256" key="1">
    <source>
        <dbReference type="ARBA" id="ARBA00005614"/>
    </source>
</evidence>
<dbReference type="AlphaFoldDB" id="A0A437P4H0"/>
<dbReference type="InterPro" id="IPR036046">
    <property type="entry name" value="Acylphosphatase-like_dom_sf"/>
</dbReference>
<dbReference type="EMBL" id="SACP01000013">
    <property type="protein sequence ID" value="RVU17169.1"/>
    <property type="molecule type" value="Genomic_DNA"/>
</dbReference>
<name>A0A437P4H0_9HYPH</name>
<evidence type="ECO:0000259" key="6">
    <source>
        <dbReference type="PROSITE" id="PS51160"/>
    </source>
</evidence>
<evidence type="ECO:0000256" key="5">
    <source>
        <dbReference type="RuleBase" id="RU004168"/>
    </source>
</evidence>
<keyword evidence="8" id="KW-1185">Reference proteome</keyword>
<dbReference type="EC" id="3.6.1.7" evidence="2 4"/>
<keyword evidence="4" id="KW-0378">Hydrolase</keyword>
<dbReference type="SUPFAM" id="SSF54975">
    <property type="entry name" value="Acylphosphatase/BLUF domain-like"/>
    <property type="match status" value="1"/>
</dbReference>
<feature type="active site" evidence="4">
    <location>
        <position position="39"/>
    </location>
</feature>
<dbReference type="PANTHER" id="PTHR47268">
    <property type="entry name" value="ACYLPHOSPHATASE"/>
    <property type="match status" value="1"/>
</dbReference>
<comment type="similarity">
    <text evidence="1 5">Belongs to the acylphosphatase family.</text>
</comment>
<feature type="active site" evidence="4">
    <location>
        <position position="21"/>
    </location>
</feature>
<dbReference type="PANTHER" id="PTHR47268:SF4">
    <property type="entry name" value="ACYLPHOSPHATASE"/>
    <property type="match status" value="1"/>
</dbReference>
<reference evidence="7 8" key="1">
    <citation type="submission" date="2019-01" db="EMBL/GenBank/DDBJ databases">
        <authorList>
            <person name="Chen W.-M."/>
        </authorList>
    </citation>
    <scope>NUCLEOTIDE SEQUENCE [LARGE SCALE GENOMIC DNA]</scope>
    <source>
        <strain evidence="7 8">TER-1</strain>
    </source>
</reference>
<dbReference type="Pfam" id="PF00708">
    <property type="entry name" value="Acylphosphatase"/>
    <property type="match status" value="1"/>
</dbReference>
<evidence type="ECO:0000313" key="8">
    <source>
        <dbReference type="Proteomes" id="UP000286997"/>
    </source>
</evidence>
<protein>
    <recommendedName>
        <fullName evidence="2 4">acylphosphatase</fullName>
        <ecNumber evidence="2 4">3.6.1.7</ecNumber>
    </recommendedName>
</protein>